<feature type="transmembrane region" description="Helical" evidence="7">
    <location>
        <begin position="251"/>
        <end position="272"/>
    </location>
</feature>
<dbReference type="EMBL" id="SMRU01000018">
    <property type="protein sequence ID" value="TDF93697.1"/>
    <property type="molecule type" value="Genomic_DNA"/>
</dbReference>
<keyword evidence="5 7" id="KW-1133">Transmembrane helix</keyword>
<sequence length="286" mass="31342">MTTADPTNAGRPRTGPAWTLKLRTVPSHVLLIALAVASIFPVYWMFVTAFRPSSGALSVNPLPGPLSLENFQYVLTTIPIAGMLANTFGMSLTLAASQLLVAILASYGFARWDFAGKKALYLLFVGSWLVPFQVTMIPNYLLISQLGLLNTITGVVLPQLCSAFAVMMLRQHLEAFPQDLLDAAQMDGRSSWRSLWEVVVPNLRPALAALGIMLFISAWNEYLWPSLIMQKSDALIQVGIRAFLGAEGNNWGAIMAASSLACLPIFLIYIFLQRYVVDAFIRSGLK</sequence>
<evidence type="ECO:0000256" key="3">
    <source>
        <dbReference type="ARBA" id="ARBA00022475"/>
    </source>
</evidence>
<reference evidence="9 10" key="1">
    <citation type="submission" date="2019-03" db="EMBL/GenBank/DDBJ databases">
        <title>Whole genome sequence of Arthrobacter sp JH1-1.</title>
        <authorList>
            <person name="Trinh H.N."/>
        </authorList>
    </citation>
    <scope>NUCLEOTIDE SEQUENCE [LARGE SCALE GENOMIC DNA]</scope>
    <source>
        <strain evidence="9 10">JH1-1</strain>
    </source>
</reference>
<accession>A0A4R5KH72</accession>
<dbReference type="GO" id="GO:0055085">
    <property type="term" value="P:transmembrane transport"/>
    <property type="evidence" value="ECO:0007669"/>
    <property type="project" value="InterPro"/>
</dbReference>
<dbReference type="CDD" id="cd06261">
    <property type="entry name" value="TM_PBP2"/>
    <property type="match status" value="1"/>
</dbReference>
<dbReference type="PROSITE" id="PS50928">
    <property type="entry name" value="ABC_TM1"/>
    <property type="match status" value="1"/>
</dbReference>
<feature type="domain" description="ABC transmembrane type-1" evidence="8">
    <location>
        <begin position="84"/>
        <end position="272"/>
    </location>
</feature>
<dbReference type="InterPro" id="IPR035906">
    <property type="entry name" value="MetI-like_sf"/>
</dbReference>
<keyword evidence="3" id="KW-1003">Cell membrane</keyword>
<evidence type="ECO:0000256" key="1">
    <source>
        <dbReference type="ARBA" id="ARBA00004651"/>
    </source>
</evidence>
<keyword evidence="2 7" id="KW-0813">Transport</keyword>
<dbReference type="PANTHER" id="PTHR43744">
    <property type="entry name" value="ABC TRANSPORTER PERMEASE PROTEIN MG189-RELATED-RELATED"/>
    <property type="match status" value="1"/>
</dbReference>
<dbReference type="Pfam" id="PF00528">
    <property type="entry name" value="BPD_transp_1"/>
    <property type="match status" value="1"/>
</dbReference>
<evidence type="ECO:0000256" key="6">
    <source>
        <dbReference type="ARBA" id="ARBA00023136"/>
    </source>
</evidence>
<evidence type="ECO:0000256" key="2">
    <source>
        <dbReference type="ARBA" id="ARBA00022448"/>
    </source>
</evidence>
<evidence type="ECO:0000256" key="5">
    <source>
        <dbReference type="ARBA" id="ARBA00022989"/>
    </source>
</evidence>
<dbReference type="SUPFAM" id="SSF161098">
    <property type="entry name" value="MetI-like"/>
    <property type="match status" value="1"/>
</dbReference>
<comment type="subcellular location">
    <subcellularLocation>
        <location evidence="1 7">Cell membrane</location>
        <topology evidence="1 7">Multi-pass membrane protein</topology>
    </subcellularLocation>
</comment>
<keyword evidence="10" id="KW-1185">Reference proteome</keyword>
<feature type="transmembrane region" description="Helical" evidence="7">
    <location>
        <begin position="119"/>
        <end position="142"/>
    </location>
</feature>
<dbReference type="OrthoDB" id="2063054at2"/>
<evidence type="ECO:0000313" key="10">
    <source>
        <dbReference type="Proteomes" id="UP000295511"/>
    </source>
</evidence>
<protein>
    <submittedName>
        <fullName evidence="9">Carbohydrate ABC transporter permease</fullName>
    </submittedName>
</protein>
<name>A0A4R5KH72_9MICC</name>
<evidence type="ECO:0000259" key="8">
    <source>
        <dbReference type="PROSITE" id="PS50928"/>
    </source>
</evidence>
<evidence type="ECO:0000313" key="9">
    <source>
        <dbReference type="EMBL" id="TDF93697.1"/>
    </source>
</evidence>
<feature type="transmembrane region" description="Helical" evidence="7">
    <location>
        <begin position="148"/>
        <end position="169"/>
    </location>
</feature>
<organism evidence="9 10">
    <name type="scientific">Arthrobacter terricola</name>
    <dbReference type="NCBI Taxonomy" id="2547396"/>
    <lineage>
        <taxon>Bacteria</taxon>
        <taxon>Bacillati</taxon>
        <taxon>Actinomycetota</taxon>
        <taxon>Actinomycetes</taxon>
        <taxon>Micrococcales</taxon>
        <taxon>Micrococcaceae</taxon>
        <taxon>Arthrobacter</taxon>
    </lineage>
</organism>
<feature type="transmembrane region" description="Helical" evidence="7">
    <location>
        <begin position="29"/>
        <end position="50"/>
    </location>
</feature>
<keyword evidence="4 7" id="KW-0812">Transmembrane</keyword>
<dbReference type="GO" id="GO:0005886">
    <property type="term" value="C:plasma membrane"/>
    <property type="evidence" value="ECO:0007669"/>
    <property type="project" value="UniProtKB-SubCell"/>
</dbReference>
<keyword evidence="6 7" id="KW-0472">Membrane</keyword>
<dbReference type="Proteomes" id="UP000295511">
    <property type="component" value="Unassembled WGS sequence"/>
</dbReference>
<feature type="transmembrane region" description="Helical" evidence="7">
    <location>
        <begin position="195"/>
        <end position="219"/>
    </location>
</feature>
<dbReference type="AlphaFoldDB" id="A0A4R5KH72"/>
<evidence type="ECO:0000256" key="4">
    <source>
        <dbReference type="ARBA" id="ARBA00022692"/>
    </source>
</evidence>
<dbReference type="InterPro" id="IPR000515">
    <property type="entry name" value="MetI-like"/>
</dbReference>
<dbReference type="Gene3D" id="1.10.3720.10">
    <property type="entry name" value="MetI-like"/>
    <property type="match status" value="1"/>
</dbReference>
<feature type="transmembrane region" description="Helical" evidence="7">
    <location>
        <begin position="88"/>
        <end position="107"/>
    </location>
</feature>
<evidence type="ECO:0000256" key="7">
    <source>
        <dbReference type="RuleBase" id="RU363032"/>
    </source>
</evidence>
<dbReference type="PANTHER" id="PTHR43744:SF8">
    <property type="entry name" value="SN-GLYCEROL-3-PHOSPHATE TRANSPORT SYSTEM PERMEASE PROTEIN UGPE"/>
    <property type="match status" value="1"/>
</dbReference>
<comment type="caution">
    <text evidence="9">The sequence shown here is derived from an EMBL/GenBank/DDBJ whole genome shotgun (WGS) entry which is preliminary data.</text>
</comment>
<gene>
    <name evidence="9" type="ORF">E1809_15380</name>
</gene>
<proteinExistence type="inferred from homology"/>
<comment type="similarity">
    <text evidence="7">Belongs to the binding-protein-dependent transport system permease family.</text>
</comment>